<feature type="region of interest" description="Disordered" evidence="1">
    <location>
        <begin position="221"/>
        <end position="289"/>
    </location>
</feature>
<organism evidence="2 3">
    <name type="scientific">Ramazzottius varieornatus</name>
    <name type="common">Water bear</name>
    <name type="synonym">Tardigrade</name>
    <dbReference type="NCBI Taxonomy" id="947166"/>
    <lineage>
        <taxon>Eukaryota</taxon>
        <taxon>Metazoa</taxon>
        <taxon>Ecdysozoa</taxon>
        <taxon>Tardigrada</taxon>
        <taxon>Eutardigrada</taxon>
        <taxon>Parachela</taxon>
        <taxon>Hypsibioidea</taxon>
        <taxon>Ramazzottiidae</taxon>
        <taxon>Ramazzottius</taxon>
    </lineage>
</organism>
<reference evidence="2 3" key="1">
    <citation type="journal article" date="2016" name="Nat. Commun.">
        <title>Extremotolerant tardigrade genome and improved radiotolerance of human cultured cells by tardigrade-unique protein.</title>
        <authorList>
            <person name="Hashimoto T."/>
            <person name="Horikawa D.D."/>
            <person name="Saito Y."/>
            <person name="Kuwahara H."/>
            <person name="Kozuka-Hata H."/>
            <person name="Shin-I T."/>
            <person name="Minakuchi Y."/>
            <person name="Ohishi K."/>
            <person name="Motoyama A."/>
            <person name="Aizu T."/>
            <person name="Enomoto A."/>
            <person name="Kondo K."/>
            <person name="Tanaka S."/>
            <person name="Hara Y."/>
            <person name="Koshikawa S."/>
            <person name="Sagara H."/>
            <person name="Miura T."/>
            <person name="Yokobori S."/>
            <person name="Miyagawa K."/>
            <person name="Suzuki Y."/>
            <person name="Kubo T."/>
            <person name="Oyama M."/>
            <person name="Kohara Y."/>
            <person name="Fujiyama A."/>
            <person name="Arakawa K."/>
            <person name="Katayama T."/>
            <person name="Toyoda A."/>
            <person name="Kunieda T."/>
        </authorList>
    </citation>
    <scope>NUCLEOTIDE SEQUENCE [LARGE SCALE GENOMIC DNA]</scope>
    <source>
        <strain evidence="2 3">YOKOZUNA-1</strain>
    </source>
</reference>
<feature type="compositionally biased region" description="Basic and acidic residues" evidence="1">
    <location>
        <begin position="232"/>
        <end position="261"/>
    </location>
</feature>
<evidence type="ECO:0000256" key="1">
    <source>
        <dbReference type="SAM" id="MobiDB-lite"/>
    </source>
</evidence>
<evidence type="ECO:0000313" key="2">
    <source>
        <dbReference type="EMBL" id="GAU95636.1"/>
    </source>
</evidence>
<feature type="region of interest" description="Disordered" evidence="1">
    <location>
        <begin position="315"/>
        <end position="397"/>
    </location>
</feature>
<evidence type="ECO:0000313" key="3">
    <source>
        <dbReference type="Proteomes" id="UP000186922"/>
    </source>
</evidence>
<feature type="region of interest" description="Disordered" evidence="1">
    <location>
        <begin position="168"/>
        <end position="198"/>
    </location>
</feature>
<feature type="compositionally biased region" description="Basic and acidic residues" evidence="1">
    <location>
        <begin position="174"/>
        <end position="196"/>
    </location>
</feature>
<sequence>MADLDDFFAKKDKKKPKKKDDTLKAADLFKALDNAALNIETEEDEERRNKRDLQLGAVLSEVVNVEELSKWSEPMEEEQLPDLSNLKFESIITPDESEETVEASKEEAARTAKPVWGNVKTEVETTLEKISGTPADFAPVVEDVKLVERTKKKDVTKEAEALKVTISDVQAGSEGKEKGAEEGKADIAVKEGDSADQHQGGILESVAKVVGNAAGTLVGTAIGLLQSTTTTDEGKGDTEKAPEADKEKPTGEGNKSDEPKKYIPPSLRKKMEEEAAAAKLKPAALAPAPNTVVTAAPVFPSAEGKYISPAVRKAMEEEAKKAAVAPSSSSPTPPAASTPSAPASSGGAYVSIGQRKAMEEERMKASGGTAVPRQSYKQPQLDNKEEFPSLGGPARKK</sequence>
<accession>A0A1D1V1C0</accession>
<name>A0A1D1V1C0_RAMVA</name>
<feature type="region of interest" description="Disordered" evidence="1">
    <location>
        <begin position="93"/>
        <end position="112"/>
    </location>
</feature>
<dbReference type="EMBL" id="BDGG01000003">
    <property type="protein sequence ID" value="GAU95636.1"/>
    <property type="molecule type" value="Genomic_DNA"/>
</dbReference>
<proteinExistence type="predicted"/>
<keyword evidence="3" id="KW-1185">Reference proteome</keyword>
<dbReference type="Proteomes" id="UP000186922">
    <property type="component" value="Unassembled WGS sequence"/>
</dbReference>
<dbReference type="AlphaFoldDB" id="A0A1D1V1C0"/>
<feature type="compositionally biased region" description="Low complexity" evidence="1">
    <location>
        <begin position="277"/>
        <end position="289"/>
    </location>
</feature>
<protein>
    <submittedName>
        <fullName evidence="2">Uncharacterized protein</fullName>
    </submittedName>
</protein>
<gene>
    <name evidence="2" type="primary">RvY_07222-1</name>
    <name evidence="2" type="synonym">RvY_07222.1</name>
    <name evidence="2" type="ORF">RvY_07222</name>
</gene>
<feature type="compositionally biased region" description="Low complexity" evidence="1">
    <location>
        <begin position="337"/>
        <end position="351"/>
    </location>
</feature>
<comment type="caution">
    <text evidence="2">The sequence shown here is derived from an EMBL/GenBank/DDBJ whole genome shotgun (WGS) entry which is preliminary data.</text>
</comment>